<name>A0A2T0PYE0_9ACTN</name>
<dbReference type="RefSeq" id="WP_245930377.1">
    <property type="nucleotide sequence ID" value="NZ_PVZC01000007.1"/>
</dbReference>
<evidence type="ECO:0000256" key="6">
    <source>
        <dbReference type="NCBIfam" id="TIGR01225"/>
    </source>
</evidence>
<dbReference type="GO" id="GO:0019557">
    <property type="term" value="P:L-histidine catabolic process to glutamate and formate"/>
    <property type="evidence" value="ECO:0007669"/>
    <property type="project" value="UniProtKB-UniPathway"/>
</dbReference>
<evidence type="ECO:0000256" key="7">
    <source>
        <dbReference type="RuleBase" id="RU003954"/>
    </source>
</evidence>
<dbReference type="PANTHER" id="PTHR10362">
    <property type="entry name" value="HISTIDINE AMMONIA-LYASE"/>
    <property type="match status" value="1"/>
</dbReference>
<dbReference type="GO" id="GO:0019556">
    <property type="term" value="P:L-histidine catabolic process to glutamate and formamide"/>
    <property type="evidence" value="ECO:0007669"/>
    <property type="project" value="UniProtKB-UniPathway"/>
</dbReference>
<keyword evidence="11" id="KW-1185">Reference proteome</keyword>
<dbReference type="SUPFAM" id="SSF48557">
    <property type="entry name" value="L-aspartase-like"/>
    <property type="match status" value="1"/>
</dbReference>
<proteinExistence type="inferred from homology"/>
<dbReference type="InterPro" id="IPR022313">
    <property type="entry name" value="Phe/His_NH3-lyase_AS"/>
</dbReference>
<dbReference type="Proteomes" id="UP000237846">
    <property type="component" value="Unassembled WGS sequence"/>
</dbReference>
<sequence>MSAAADRPTVEISTDFYSLDALMALVDEPPRLALAPEVAERIDAGARYVERIAPQDRHIYGINTGFGPLCETRIPADRMSELQHKHLVSHACGVGEPVPERVSRLAMLVKLLTFRAGYSGISLEAVQRVLDLWNADVIPVVPKKGTVGASGDLAPLAHLALPLIGLGKVRVDGRITDAGAVLEAMGWKPLRLKPKEGLALTNGVQYINALALDSVLRSERLIKAADLIAGLSIQGFSCADTFYQPILHATSLHPERSAVAGNLVRLLDGSNHHTLPQGNAAREDPYSFRCAPQVHAAVRQTCGFARDIVGRECNSVSDNPLFFPEHDQVILGGNLHGESTAFALDFLAIAMSELANISERRTYQLLSGQHGLPDFLAPEPGVDSGLMIPQYTSAALVNENKVLATPASIDTIPTSQLQEDHVSMGGTSAYKLWTILDNCEYVLAVELMTAVQAIDLNQGLRPSPATRGVVAEFRQEVGFLREDRLQADDIEKSRRYLRGRLRTWAKDLD</sequence>
<dbReference type="InterPro" id="IPR001106">
    <property type="entry name" value="Aromatic_Lyase"/>
</dbReference>
<accession>A0A2T0PYE0</accession>
<dbReference type="EC" id="4.3.1.3" evidence="2 6"/>
<evidence type="ECO:0000256" key="3">
    <source>
        <dbReference type="ARBA" id="ARBA00022808"/>
    </source>
</evidence>
<reference evidence="10 11" key="1">
    <citation type="submission" date="2018-03" db="EMBL/GenBank/DDBJ databases">
        <title>Genomic Encyclopedia of Archaeal and Bacterial Type Strains, Phase II (KMG-II): from individual species to whole genera.</title>
        <authorList>
            <person name="Goeker M."/>
        </authorList>
    </citation>
    <scope>NUCLEOTIDE SEQUENCE [LARGE SCALE GENOMIC DNA]</scope>
    <source>
        <strain evidence="10 11">DSM 45601</strain>
    </source>
</reference>
<dbReference type="Pfam" id="PF00221">
    <property type="entry name" value="Lyase_aromatic"/>
    <property type="match status" value="1"/>
</dbReference>
<dbReference type="FunFam" id="1.10.275.10:FF:000005">
    <property type="entry name" value="Histidine ammonia-lyase"/>
    <property type="match status" value="1"/>
</dbReference>
<dbReference type="GO" id="GO:0005737">
    <property type="term" value="C:cytoplasm"/>
    <property type="evidence" value="ECO:0007669"/>
    <property type="project" value="UniProtKB-SubCell"/>
</dbReference>
<protein>
    <recommendedName>
        <fullName evidence="2 6">Histidine ammonia-lyase</fullName>
        <ecNumber evidence="2 6">4.3.1.3</ecNumber>
    </recommendedName>
</protein>
<comment type="caution">
    <text evidence="10">The sequence shown here is derived from an EMBL/GenBank/DDBJ whole genome shotgun (WGS) entry which is preliminary data.</text>
</comment>
<evidence type="ECO:0000313" key="10">
    <source>
        <dbReference type="EMBL" id="PRX96528.1"/>
    </source>
</evidence>
<dbReference type="AlphaFoldDB" id="A0A2T0PYE0"/>
<dbReference type="InterPro" id="IPR008948">
    <property type="entry name" value="L-Aspartase-like"/>
</dbReference>
<comment type="similarity">
    <text evidence="7">Belongs to the PAL/histidase family.</text>
</comment>
<dbReference type="NCBIfam" id="TIGR01225">
    <property type="entry name" value="hutH"/>
    <property type="match status" value="1"/>
</dbReference>
<dbReference type="PROSITE" id="PS00488">
    <property type="entry name" value="PAL_HISTIDASE"/>
    <property type="match status" value="1"/>
</dbReference>
<dbReference type="NCBIfam" id="NF006871">
    <property type="entry name" value="PRK09367.1"/>
    <property type="match status" value="1"/>
</dbReference>
<dbReference type="EMBL" id="PVZC01000007">
    <property type="protein sequence ID" value="PRX96528.1"/>
    <property type="molecule type" value="Genomic_DNA"/>
</dbReference>
<organism evidence="10 11">
    <name type="scientific">Allonocardiopsis opalescens</name>
    <dbReference type="NCBI Taxonomy" id="1144618"/>
    <lineage>
        <taxon>Bacteria</taxon>
        <taxon>Bacillati</taxon>
        <taxon>Actinomycetota</taxon>
        <taxon>Actinomycetes</taxon>
        <taxon>Streptosporangiales</taxon>
        <taxon>Allonocardiopsis</taxon>
    </lineage>
</organism>
<evidence type="ECO:0000256" key="5">
    <source>
        <dbReference type="ARBA" id="ARBA00049269"/>
    </source>
</evidence>
<dbReference type="Gene3D" id="1.10.275.10">
    <property type="entry name" value="Fumarase/aspartase (N-terminal domain)"/>
    <property type="match status" value="1"/>
</dbReference>
<dbReference type="Gene3D" id="1.20.200.10">
    <property type="entry name" value="Fumarase/aspartase (Central domain)"/>
    <property type="match status" value="1"/>
</dbReference>
<comment type="subcellular location">
    <subcellularLocation>
        <location evidence="9">Cytoplasm</location>
    </subcellularLocation>
</comment>
<keyword evidence="3 8" id="KW-0369">Histidine metabolism</keyword>
<dbReference type="GO" id="GO:0004397">
    <property type="term" value="F:histidine ammonia-lyase activity"/>
    <property type="evidence" value="ECO:0007669"/>
    <property type="project" value="UniProtKB-UniRule"/>
</dbReference>
<evidence type="ECO:0000256" key="1">
    <source>
        <dbReference type="ARBA" id="ARBA00005113"/>
    </source>
</evidence>
<dbReference type="CDD" id="cd00332">
    <property type="entry name" value="PAL-HAL"/>
    <property type="match status" value="1"/>
</dbReference>
<comment type="pathway">
    <text evidence="1 8">Amino-acid degradation; L-histidine degradation into L-glutamate; N-formimidoyl-L-glutamate from L-histidine: step 1/3.</text>
</comment>
<comment type="catalytic activity">
    <reaction evidence="5 8">
        <text>L-histidine = trans-urocanate + NH4(+)</text>
        <dbReference type="Rhea" id="RHEA:21232"/>
        <dbReference type="ChEBI" id="CHEBI:17771"/>
        <dbReference type="ChEBI" id="CHEBI:28938"/>
        <dbReference type="ChEBI" id="CHEBI:57595"/>
        <dbReference type="EC" id="4.3.1.3"/>
    </reaction>
</comment>
<evidence type="ECO:0000256" key="8">
    <source>
        <dbReference type="RuleBase" id="RU004479"/>
    </source>
</evidence>
<evidence type="ECO:0000256" key="2">
    <source>
        <dbReference type="ARBA" id="ARBA00012994"/>
    </source>
</evidence>
<gene>
    <name evidence="10" type="ORF">CLV72_10751</name>
</gene>
<dbReference type="InterPro" id="IPR024083">
    <property type="entry name" value="Fumarase/histidase_N"/>
</dbReference>
<dbReference type="InterPro" id="IPR005921">
    <property type="entry name" value="HutH"/>
</dbReference>
<evidence type="ECO:0000256" key="9">
    <source>
        <dbReference type="RuleBase" id="RU004480"/>
    </source>
</evidence>
<evidence type="ECO:0000313" key="11">
    <source>
        <dbReference type="Proteomes" id="UP000237846"/>
    </source>
</evidence>
<evidence type="ECO:0000256" key="4">
    <source>
        <dbReference type="ARBA" id="ARBA00023239"/>
    </source>
</evidence>
<dbReference type="UniPathway" id="UPA00379">
    <property type="reaction ID" value="UER00549"/>
</dbReference>
<keyword evidence="4 7" id="KW-0456">Lyase</keyword>